<dbReference type="AlphaFoldDB" id="A0A1M5Y040"/>
<dbReference type="PANTHER" id="PTHR42942">
    <property type="entry name" value="6-O-METHYLGUANINE DNA METHYLTRANSFERASE"/>
    <property type="match status" value="1"/>
</dbReference>
<dbReference type="EMBL" id="FQXZ01000014">
    <property type="protein sequence ID" value="SHI05431.1"/>
    <property type="molecule type" value="Genomic_DNA"/>
</dbReference>
<dbReference type="InterPro" id="IPR036388">
    <property type="entry name" value="WH-like_DNA-bd_sf"/>
</dbReference>
<dbReference type="GO" id="GO:0032259">
    <property type="term" value="P:methylation"/>
    <property type="evidence" value="ECO:0007669"/>
    <property type="project" value="UniProtKB-KW"/>
</dbReference>
<dbReference type="InterPro" id="IPR052520">
    <property type="entry name" value="ATL_DNA_repair"/>
</dbReference>
<dbReference type="Pfam" id="PF01035">
    <property type="entry name" value="DNA_binding_1"/>
    <property type="match status" value="1"/>
</dbReference>
<keyword evidence="1" id="KW-0227">DNA damage</keyword>
<dbReference type="Proteomes" id="UP000184608">
    <property type="component" value="Unassembled WGS sequence"/>
</dbReference>
<protein>
    <submittedName>
        <fullName evidence="3">Methylated-DNA--protein-cysteine methyltransferase</fullName>
        <ecNumber evidence="3">2.1.1.63</ecNumber>
    </submittedName>
</protein>
<keyword evidence="3" id="KW-0808">Transferase</keyword>
<evidence type="ECO:0000259" key="2">
    <source>
        <dbReference type="Pfam" id="PF01035"/>
    </source>
</evidence>
<accession>A0A1M5Y040</accession>
<keyword evidence="4" id="KW-1185">Reference proteome</keyword>
<dbReference type="GO" id="GO:0006281">
    <property type="term" value="P:DNA repair"/>
    <property type="evidence" value="ECO:0007669"/>
    <property type="project" value="InterPro"/>
</dbReference>
<dbReference type="InterPro" id="IPR014048">
    <property type="entry name" value="MethylDNA_cys_MeTrfase_DNA-bd"/>
</dbReference>
<feature type="domain" description="Methylated-DNA-[protein]-cysteine S-methyltransferase DNA binding" evidence="2">
    <location>
        <begin position="4"/>
        <end position="82"/>
    </location>
</feature>
<sequence>MDAFLTQIYTVIRQIPAGKVSTYGDIARMAGYPGYARHVGKALGHLPKGSNLPWFRVINSKGEISLTGPDYERQRQNLLTDGVEFTAGGKISLRRYRWHPELDPSPQPPK</sequence>
<dbReference type="GO" id="GO:0003908">
    <property type="term" value="F:methylated-DNA-[protein]-cysteine S-methyltransferase activity"/>
    <property type="evidence" value="ECO:0007669"/>
    <property type="project" value="UniProtKB-EC"/>
</dbReference>
<dbReference type="SUPFAM" id="SSF46767">
    <property type="entry name" value="Methylated DNA-protein cysteine methyltransferase, C-terminal domain"/>
    <property type="match status" value="1"/>
</dbReference>
<dbReference type="InterPro" id="IPR036217">
    <property type="entry name" value="MethylDNA_cys_MeTrfase_DNAb"/>
</dbReference>
<name>A0A1M5Y040_9VIBR</name>
<dbReference type="PANTHER" id="PTHR42942:SF1">
    <property type="entry name" value="ALKYLTRANSFERASE-LIKE PROTEIN 1"/>
    <property type="match status" value="1"/>
</dbReference>
<evidence type="ECO:0000256" key="1">
    <source>
        <dbReference type="ARBA" id="ARBA00022763"/>
    </source>
</evidence>
<organism evidence="3 4">
    <name type="scientific">Vibrio aerogenes CECT 7868</name>
    <dbReference type="NCBI Taxonomy" id="1216006"/>
    <lineage>
        <taxon>Bacteria</taxon>
        <taxon>Pseudomonadati</taxon>
        <taxon>Pseudomonadota</taxon>
        <taxon>Gammaproteobacteria</taxon>
        <taxon>Vibrionales</taxon>
        <taxon>Vibrionaceae</taxon>
        <taxon>Vibrio</taxon>
    </lineage>
</organism>
<dbReference type="OrthoDB" id="9132167at2"/>
<gene>
    <name evidence="3" type="primary">ogt</name>
    <name evidence="3" type="ORF">VA7868_01408</name>
</gene>
<reference evidence="3 4" key="1">
    <citation type="submission" date="2016-11" db="EMBL/GenBank/DDBJ databases">
        <authorList>
            <person name="Jaros S."/>
            <person name="Januszkiewicz K."/>
            <person name="Wedrychowicz H."/>
        </authorList>
    </citation>
    <scope>NUCLEOTIDE SEQUENCE [LARGE SCALE GENOMIC DNA]</scope>
    <source>
        <strain evidence="3 4">CECT 7868</strain>
    </source>
</reference>
<dbReference type="Gene3D" id="1.10.10.10">
    <property type="entry name" value="Winged helix-like DNA-binding domain superfamily/Winged helix DNA-binding domain"/>
    <property type="match status" value="1"/>
</dbReference>
<evidence type="ECO:0000313" key="4">
    <source>
        <dbReference type="Proteomes" id="UP000184608"/>
    </source>
</evidence>
<keyword evidence="3" id="KW-0489">Methyltransferase</keyword>
<evidence type="ECO:0000313" key="3">
    <source>
        <dbReference type="EMBL" id="SHI05431.1"/>
    </source>
</evidence>
<proteinExistence type="predicted"/>
<dbReference type="RefSeq" id="WP_073603155.1">
    <property type="nucleotide sequence ID" value="NZ_FQXZ01000014.1"/>
</dbReference>
<dbReference type="CDD" id="cd06445">
    <property type="entry name" value="ATase"/>
    <property type="match status" value="1"/>
</dbReference>
<dbReference type="STRING" id="1216006.VA7868_01408"/>
<dbReference type="EC" id="2.1.1.63" evidence="3"/>